<feature type="compositionally biased region" description="Basic residues" evidence="18">
    <location>
        <begin position="929"/>
        <end position="940"/>
    </location>
</feature>
<keyword evidence="15" id="KW-1015">Disulfide bond</keyword>
<evidence type="ECO:0000256" key="6">
    <source>
        <dbReference type="ARBA" id="ARBA00022741"/>
    </source>
</evidence>
<dbReference type="AlphaFoldDB" id="A0A0C2XDH4"/>
<dbReference type="SUPFAM" id="SSF52540">
    <property type="entry name" value="P-loop containing nucleoside triphosphate hydrolases"/>
    <property type="match status" value="1"/>
</dbReference>
<dbReference type="Pfam" id="PF00350">
    <property type="entry name" value="Dynamin_N"/>
    <property type="match status" value="1"/>
</dbReference>
<dbReference type="EC" id="3.6.5.5" evidence="3"/>
<dbReference type="InterPro" id="IPR056495">
    <property type="entry name" value="LIS_MGM1"/>
</dbReference>
<dbReference type="PANTHER" id="PTHR11566">
    <property type="entry name" value="DYNAMIN"/>
    <property type="match status" value="1"/>
</dbReference>
<dbReference type="InterPro" id="IPR022812">
    <property type="entry name" value="Dynamin"/>
</dbReference>
<evidence type="ECO:0000259" key="19">
    <source>
        <dbReference type="PROSITE" id="PS51388"/>
    </source>
</evidence>
<dbReference type="Gene3D" id="3.40.50.300">
    <property type="entry name" value="P-loop containing nucleotide triphosphate hydrolases"/>
    <property type="match status" value="1"/>
</dbReference>
<keyword evidence="6 17" id="KW-0547">Nucleotide-binding</keyword>
<keyword evidence="14" id="KW-0472">Membrane</keyword>
<comment type="similarity">
    <text evidence="17">Belongs to the TRAFAC class dynamin-like GTPase superfamily. Dynamin/Fzo/YdjA family.</text>
</comment>
<evidence type="ECO:0000313" key="22">
    <source>
        <dbReference type="Proteomes" id="UP000054549"/>
    </source>
</evidence>
<keyword evidence="11" id="KW-1133">Transmembrane helix</keyword>
<dbReference type="InterPro" id="IPR000375">
    <property type="entry name" value="Dynamin_stalk"/>
</dbReference>
<dbReference type="PROSITE" id="PS51718">
    <property type="entry name" value="G_DYNAMIN_2"/>
    <property type="match status" value="1"/>
</dbReference>
<protein>
    <recommendedName>
        <fullName evidence="3">dynamin GTPase</fullName>
        <ecNumber evidence="3">3.6.5.5</ecNumber>
    </recommendedName>
</protein>
<evidence type="ECO:0000256" key="9">
    <source>
        <dbReference type="ARBA" id="ARBA00022842"/>
    </source>
</evidence>
<sequence length="940" mass="104803">MYSALKRAVQSLHKNAAYRISQPSKRLLDNQRPSHRQFSTFYADGSLPRRHNPHSLTLLRHIHVRAISYSSIPRFVARAFRVPIAGATIGAGGFTYANYKFEELKKQTNAWVDNARETAQDILESASDSFKAVSSRVSAVELPHIETPQFLKDLVNAAKRQDHEEGSNDGDSAGSNKRSPKDNAAAIAALVSATMSSPSDSNAAEDLLDSPQQNGLMNLTKKLIQIRTMLLSIDQSDSLKLPSIVVIGSQSSGKSSVLEAIVGHEFLPKGNNMVTRRPIELTLIHTPPSPNNPAPQEYGEFPGLGSKKVTDFADIQRILTDLNTAVPATEAVSSEPIDLRIYSPHVPDLTLIDLPGYVQLSSLDQPDSLKEKISTLCEKYIREPNIILAVCAADVDLANSPALRAGRKVDPLGLRTIGVITKMDLVPADQGATILAGNRYPLHLGYVGVVAKSNGKRKALTHGTEEDFFSHHRDVFASPSSTPLLVGMPTLRRRLMEVLESSMASSLHGISNAVQLELEEATYQFKVQYNDRRISPETYVAETMDSLKARFKESQNAFSKPVLRKQLKLMLENKVLDVLEQLYWMDKRTESELTAYAMDARRWHSASVAFGESERATGKADSRTSTDKDNVSYWSHKLAAASSLLTKSGIGRDSTLLVADAIRSLIDSIAAHEPFTHHPLAATRLVEFSHDILRDRVGLTADQVENCIKPYKYDVEIDQQDWARGRENAVELMEREMTMCEKGLTDIRKKVGGGRRLGALVGHVRNLEEREKTKREPLGQGTDEESNSESYKYPPAQIMDARTAMKYSERISMLKLRLAALKSKQCRAGPDNDVICPEVFLNVVAEKLAYTSAMFINIELLEQFFYQFPRQIDSRLLYNLDRKDIVAFARENPDVKSHLDLQERKDKLEEVMKQLNSLSTLRTDSQPAPRRHRGLFGKSF</sequence>
<evidence type="ECO:0000256" key="18">
    <source>
        <dbReference type="SAM" id="MobiDB-lite"/>
    </source>
</evidence>
<keyword evidence="12" id="KW-0496">Mitochondrion</keyword>
<feature type="domain" description="GED" evidence="19">
    <location>
        <begin position="830"/>
        <end position="923"/>
    </location>
</feature>
<feature type="compositionally biased region" description="Basic and acidic residues" evidence="18">
    <location>
        <begin position="768"/>
        <end position="777"/>
    </location>
</feature>
<dbReference type="CDD" id="cd08771">
    <property type="entry name" value="DLP_1"/>
    <property type="match status" value="1"/>
</dbReference>
<evidence type="ECO:0000313" key="21">
    <source>
        <dbReference type="EMBL" id="KIL67501.1"/>
    </source>
</evidence>
<dbReference type="GO" id="GO:0003924">
    <property type="term" value="F:GTPase activity"/>
    <property type="evidence" value="ECO:0007669"/>
    <property type="project" value="InterPro"/>
</dbReference>
<dbReference type="GO" id="GO:0031623">
    <property type="term" value="P:receptor internalization"/>
    <property type="evidence" value="ECO:0007669"/>
    <property type="project" value="TreeGrafter"/>
</dbReference>
<dbReference type="OrthoDB" id="5061070at2759"/>
<evidence type="ECO:0000256" key="11">
    <source>
        <dbReference type="ARBA" id="ARBA00022989"/>
    </source>
</evidence>
<organism evidence="21 22">
    <name type="scientific">Amanita muscaria (strain Koide BX008)</name>
    <dbReference type="NCBI Taxonomy" id="946122"/>
    <lineage>
        <taxon>Eukaryota</taxon>
        <taxon>Fungi</taxon>
        <taxon>Dikarya</taxon>
        <taxon>Basidiomycota</taxon>
        <taxon>Agaricomycotina</taxon>
        <taxon>Agaricomycetes</taxon>
        <taxon>Agaricomycetidae</taxon>
        <taxon>Agaricales</taxon>
        <taxon>Pluteineae</taxon>
        <taxon>Amanitaceae</taxon>
        <taxon>Amanita</taxon>
    </lineage>
</organism>
<evidence type="ECO:0000256" key="13">
    <source>
        <dbReference type="ARBA" id="ARBA00023134"/>
    </source>
</evidence>
<feature type="region of interest" description="Disordered" evidence="18">
    <location>
        <begin position="768"/>
        <end position="791"/>
    </location>
</feature>
<name>A0A0C2XDH4_AMAMK</name>
<keyword evidence="4" id="KW-0812">Transmembrane</keyword>
<dbReference type="PANTHER" id="PTHR11566:SF212">
    <property type="entry name" value="DYNAMIN"/>
    <property type="match status" value="1"/>
</dbReference>
<comment type="catalytic activity">
    <reaction evidence="16">
        <text>GTP + H2O = GDP + phosphate + H(+)</text>
        <dbReference type="Rhea" id="RHEA:19669"/>
        <dbReference type="ChEBI" id="CHEBI:15377"/>
        <dbReference type="ChEBI" id="CHEBI:15378"/>
        <dbReference type="ChEBI" id="CHEBI:37565"/>
        <dbReference type="ChEBI" id="CHEBI:43474"/>
        <dbReference type="ChEBI" id="CHEBI:58189"/>
        <dbReference type="EC" id="3.6.5.5"/>
    </reaction>
</comment>
<dbReference type="InterPro" id="IPR020850">
    <property type="entry name" value="GED_dom"/>
</dbReference>
<dbReference type="GO" id="GO:0005886">
    <property type="term" value="C:plasma membrane"/>
    <property type="evidence" value="ECO:0007669"/>
    <property type="project" value="TreeGrafter"/>
</dbReference>
<dbReference type="GO" id="GO:0008017">
    <property type="term" value="F:microtubule binding"/>
    <property type="evidence" value="ECO:0007669"/>
    <property type="project" value="TreeGrafter"/>
</dbReference>
<dbReference type="InterPro" id="IPR001401">
    <property type="entry name" value="Dynamin_GTPase"/>
</dbReference>
<dbReference type="HOGENOM" id="CLU_008640_0_0_1"/>
<evidence type="ECO:0000256" key="4">
    <source>
        <dbReference type="ARBA" id="ARBA00022692"/>
    </source>
</evidence>
<keyword evidence="7" id="KW-0999">Mitochondrion inner membrane</keyword>
<dbReference type="GO" id="GO:0061024">
    <property type="term" value="P:membrane organization"/>
    <property type="evidence" value="ECO:0007669"/>
    <property type="project" value="UniProtKB-ARBA"/>
</dbReference>
<evidence type="ECO:0000256" key="16">
    <source>
        <dbReference type="ARBA" id="ARBA00048040"/>
    </source>
</evidence>
<dbReference type="InParanoid" id="A0A0C2XDH4"/>
<evidence type="ECO:0000256" key="12">
    <source>
        <dbReference type="ARBA" id="ARBA00023128"/>
    </source>
</evidence>
<dbReference type="PRINTS" id="PR00195">
    <property type="entry name" value="DYNAMIN"/>
</dbReference>
<evidence type="ECO:0000256" key="15">
    <source>
        <dbReference type="ARBA" id="ARBA00023157"/>
    </source>
</evidence>
<dbReference type="InterPro" id="IPR027417">
    <property type="entry name" value="P-loop_NTPase"/>
</dbReference>
<evidence type="ECO:0000256" key="1">
    <source>
        <dbReference type="ARBA" id="ARBA00004273"/>
    </source>
</evidence>
<evidence type="ECO:0000256" key="14">
    <source>
        <dbReference type="ARBA" id="ARBA00023136"/>
    </source>
</evidence>
<dbReference type="GO" id="GO:0005758">
    <property type="term" value="C:mitochondrial intermembrane space"/>
    <property type="evidence" value="ECO:0007669"/>
    <property type="project" value="UniProtKB-SubCell"/>
</dbReference>
<keyword evidence="5" id="KW-0479">Metal-binding</keyword>
<gene>
    <name evidence="21" type="ORF">M378DRAFT_159314</name>
</gene>
<dbReference type="InterPro" id="IPR030381">
    <property type="entry name" value="G_DYNAMIN_dom"/>
</dbReference>
<dbReference type="PROSITE" id="PS00410">
    <property type="entry name" value="G_DYNAMIN_1"/>
    <property type="match status" value="1"/>
</dbReference>
<evidence type="ECO:0000256" key="17">
    <source>
        <dbReference type="RuleBase" id="RU003932"/>
    </source>
</evidence>
<keyword evidence="13 17" id="KW-0342">GTP-binding</keyword>
<proteinExistence type="inferred from homology"/>
<dbReference type="Pfam" id="PF01031">
    <property type="entry name" value="Dynamin_M"/>
    <property type="match status" value="1"/>
</dbReference>
<evidence type="ECO:0000256" key="2">
    <source>
        <dbReference type="ARBA" id="ARBA00004569"/>
    </source>
</evidence>
<feature type="domain" description="Dynamin-type G" evidence="20">
    <location>
        <begin position="238"/>
        <end position="508"/>
    </location>
</feature>
<evidence type="ECO:0000256" key="5">
    <source>
        <dbReference type="ARBA" id="ARBA00022723"/>
    </source>
</evidence>
<dbReference type="PROSITE" id="PS51388">
    <property type="entry name" value="GED"/>
    <property type="match status" value="1"/>
</dbReference>
<dbReference type="FunCoup" id="A0A0C2XDH4">
    <property type="interactions" value="21"/>
</dbReference>
<dbReference type="Proteomes" id="UP000054549">
    <property type="component" value="Unassembled WGS sequence"/>
</dbReference>
<evidence type="ECO:0000256" key="7">
    <source>
        <dbReference type="ARBA" id="ARBA00022792"/>
    </source>
</evidence>
<keyword evidence="8" id="KW-0378">Hydrolase</keyword>
<dbReference type="SMART" id="SM00053">
    <property type="entry name" value="DYNc"/>
    <property type="match status" value="1"/>
</dbReference>
<dbReference type="STRING" id="946122.A0A0C2XDH4"/>
<evidence type="ECO:0000256" key="3">
    <source>
        <dbReference type="ARBA" id="ARBA00011980"/>
    </source>
</evidence>
<evidence type="ECO:0000259" key="20">
    <source>
        <dbReference type="PROSITE" id="PS51718"/>
    </source>
</evidence>
<accession>A0A0C2XDH4</accession>
<feature type="region of interest" description="Disordered" evidence="18">
    <location>
        <begin position="160"/>
        <end position="181"/>
    </location>
</feature>
<dbReference type="Pfam" id="PF24550">
    <property type="entry name" value="LIS_MGM1"/>
    <property type="match status" value="1"/>
</dbReference>
<evidence type="ECO:0000256" key="8">
    <source>
        <dbReference type="ARBA" id="ARBA00022801"/>
    </source>
</evidence>
<keyword evidence="22" id="KW-1185">Reference proteome</keyword>
<keyword evidence="10" id="KW-0809">Transit peptide</keyword>
<reference evidence="21 22" key="1">
    <citation type="submission" date="2014-04" db="EMBL/GenBank/DDBJ databases">
        <title>Evolutionary Origins and Diversification of the Mycorrhizal Mutualists.</title>
        <authorList>
            <consortium name="DOE Joint Genome Institute"/>
            <consortium name="Mycorrhizal Genomics Consortium"/>
            <person name="Kohler A."/>
            <person name="Kuo A."/>
            <person name="Nagy L.G."/>
            <person name="Floudas D."/>
            <person name="Copeland A."/>
            <person name="Barry K.W."/>
            <person name="Cichocki N."/>
            <person name="Veneault-Fourrey C."/>
            <person name="LaButti K."/>
            <person name="Lindquist E.A."/>
            <person name="Lipzen A."/>
            <person name="Lundell T."/>
            <person name="Morin E."/>
            <person name="Murat C."/>
            <person name="Riley R."/>
            <person name="Ohm R."/>
            <person name="Sun H."/>
            <person name="Tunlid A."/>
            <person name="Henrissat B."/>
            <person name="Grigoriev I.V."/>
            <person name="Hibbett D.S."/>
            <person name="Martin F."/>
        </authorList>
    </citation>
    <scope>NUCLEOTIDE SEQUENCE [LARGE SCALE GENOMIC DNA]</scope>
    <source>
        <strain evidence="21 22">Koide BX008</strain>
    </source>
</reference>
<dbReference type="EMBL" id="KN818231">
    <property type="protein sequence ID" value="KIL67501.1"/>
    <property type="molecule type" value="Genomic_DNA"/>
</dbReference>
<dbReference type="GO" id="GO:0046872">
    <property type="term" value="F:metal ion binding"/>
    <property type="evidence" value="ECO:0007669"/>
    <property type="project" value="UniProtKB-KW"/>
</dbReference>
<dbReference type="GO" id="GO:0005874">
    <property type="term" value="C:microtubule"/>
    <property type="evidence" value="ECO:0007669"/>
    <property type="project" value="TreeGrafter"/>
</dbReference>
<dbReference type="GO" id="GO:0005525">
    <property type="term" value="F:GTP binding"/>
    <property type="evidence" value="ECO:0007669"/>
    <property type="project" value="UniProtKB-KW"/>
</dbReference>
<keyword evidence="9" id="KW-0460">Magnesium</keyword>
<evidence type="ECO:0000256" key="10">
    <source>
        <dbReference type="ARBA" id="ARBA00022946"/>
    </source>
</evidence>
<dbReference type="InterPro" id="IPR019762">
    <property type="entry name" value="Dynamin_GTPase_CS"/>
</dbReference>
<dbReference type="InterPro" id="IPR045063">
    <property type="entry name" value="Dynamin_N"/>
</dbReference>
<feature type="region of interest" description="Disordered" evidence="18">
    <location>
        <begin position="920"/>
        <end position="940"/>
    </location>
</feature>
<dbReference type="FunFam" id="3.40.50.300:FF:000741">
    <property type="entry name" value="Putative mitochondrial dynamin GTPase"/>
    <property type="match status" value="1"/>
</dbReference>
<comment type="subcellular location">
    <subcellularLocation>
        <location evidence="1">Mitochondrion inner membrane</location>
    </subcellularLocation>
    <subcellularLocation>
        <location evidence="2">Mitochondrion intermembrane space</location>
    </subcellularLocation>
</comment>
<dbReference type="GO" id="GO:0005743">
    <property type="term" value="C:mitochondrial inner membrane"/>
    <property type="evidence" value="ECO:0007669"/>
    <property type="project" value="UniProtKB-SubCell"/>
</dbReference>